<dbReference type="InterPro" id="IPR001279">
    <property type="entry name" value="Metallo-B-lactamas"/>
</dbReference>
<dbReference type="InterPro" id="IPR024884">
    <property type="entry name" value="NAPE-PLD"/>
</dbReference>
<dbReference type="Gene3D" id="3.60.15.10">
    <property type="entry name" value="Ribonuclease Z/Hydroxyacylglutathione hydrolase-like"/>
    <property type="match status" value="1"/>
</dbReference>
<organism evidence="2 3">
    <name type="scientific">Bacillus yunxiaonensis</name>
    <dbReference type="NCBI Taxonomy" id="3127665"/>
    <lineage>
        <taxon>Bacteria</taxon>
        <taxon>Bacillati</taxon>
        <taxon>Bacillota</taxon>
        <taxon>Bacilli</taxon>
        <taxon>Bacillales</taxon>
        <taxon>Bacillaceae</taxon>
        <taxon>Bacillus</taxon>
    </lineage>
</organism>
<dbReference type="PIRSF" id="PIRSF038896">
    <property type="entry name" value="NAPE-PLD"/>
    <property type="match status" value="1"/>
</dbReference>
<feature type="domain" description="Metallo-beta-lactamase" evidence="1">
    <location>
        <begin position="77"/>
        <end position="267"/>
    </location>
</feature>
<accession>A0ABU8FPZ5</accession>
<dbReference type="SUPFAM" id="SSF56281">
    <property type="entry name" value="Metallo-hydrolase/oxidoreductase"/>
    <property type="match status" value="1"/>
</dbReference>
<keyword evidence="3" id="KW-1185">Reference proteome</keyword>
<dbReference type="PANTHER" id="PTHR15032:SF36">
    <property type="entry name" value="METALLO-BETA-LACTAMASE DOMAIN-CONTAINING PROTEIN"/>
    <property type="match status" value="1"/>
</dbReference>
<dbReference type="EMBL" id="JBAWSV010000001">
    <property type="protein sequence ID" value="MEI4828034.1"/>
    <property type="molecule type" value="Genomic_DNA"/>
</dbReference>
<evidence type="ECO:0000313" key="2">
    <source>
        <dbReference type="EMBL" id="MEI4828034.1"/>
    </source>
</evidence>
<sequence>MFMCEKRYENMDNISTKKPIREFLRWRKERNQKKKDFSFVIEQSPVKQAAFLRANKYKTTVTWIGHSTFLIQTNGLNILTDPVWSKKVKIVPRLTDPGLILEELPPIDVVLISHGHYDHLDFPTLRQLKSDVLYLVPSGLKKLFLRKKFFHVEEYNWWEHTVIDNVHLHFVPAQHWTRRSLFDMNSSHWGGWIIDNKTTEETIYFCGDSGYFRGFKEIGERFTIDIALMPIGAYEPEWFMKISHISPEEAVQAFLDIKAKHFIPMHYGTFSLADETPKEAITRLRNNWNLRMLPWEQLHVLFLGQTYIATSPSVQEEKVNKENTHV</sequence>
<dbReference type="Proteomes" id="UP001367922">
    <property type="component" value="Unassembled WGS sequence"/>
</dbReference>
<reference evidence="2 3" key="1">
    <citation type="submission" date="2024-01" db="EMBL/GenBank/DDBJ databases">
        <title>Seven novel Bacillus-like species.</title>
        <authorList>
            <person name="Liu G."/>
        </authorList>
    </citation>
    <scope>NUCLEOTIDE SEQUENCE [LARGE SCALE GENOMIC DNA]</scope>
    <source>
        <strain evidence="2 3">FJAT-53711</strain>
    </source>
</reference>
<name>A0ABU8FPZ5_9BACI</name>
<evidence type="ECO:0000259" key="1">
    <source>
        <dbReference type="Pfam" id="PF12706"/>
    </source>
</evidence>
<evidence type="ECO:0000313" key="3">
    <source>
        <dbReference type="Proteomes" id="UP001367922"/>
    </source>
</evidence>
<comment type="caution">
    <text evidence="2">The sequence shown here is derived from an EMBL/GenBank/DDBJ whole genome shotgun (WGS) entry which is preliminary data.</text>
</comment>
<gene>
    <name evidence="2" type="ORF">WAX78_00920</name>
</gene>
<protein>
    <submittedName>
        <fullName evidence="2">MBL fold metallo-hydrolase</fullName>
    </submittedName>
</protein>
<proteinExistence type="predicted"/>
<dbReference type="RefSeq" id="WP_336480446.1">
    <property type="nucleotide sequence ID" value="NZ_JBAWSV010000001.1"/>
</dbReference>
<dbReference type="PANTHER" id="PTHR15032">
    <property type="entry name" value="N-ACYL-PHOSPHATIDYLETHANOLAMINE-HYDROLYZING PHOSPHOLIPASE D"/>
    <property type="match status" value="1"/>
</dbReference>
<dbReference type="Pfam" id="PF12706">
    <property type="entry name" value="Lactamase_B_2"/>
    <property type="match status" value="1"/>
</dbReference>
<dbReference type="InterPro" id="IPR036866">
    <property type="entry name" value="RibonucZ/Hydroxyglut_hydro"/>
</dbReference>